<dbReference type="CDD" id="cd02440">
    <property type="entry name" value="AdoMet_MTases"/>
    <property type="match status" value="1"/>
</dbReference>
<dbReference type="GO" id="GO:0008168">
    <property type="term" value="F:methyltransferase activity"/>
    <property type="evidence" value="ECO:0007669"/>
    <property type="project" value="UniProtKB-KW"/>
</dbReference>
<organism evidence="2 3">
    <name type="scientific">Candidatus Methylomirabilis limnetica</name>
    <dbReference type="NCBI Taxonomy" id="2033718"/>
    <lineage>
        <taxon>Bacteria</taxon>
        <taxon>Candidatus Methylomirabilota</taxon>
        <taxon>Candidatus Methylomirabilia</taxon>
        <taxon>Candidatus Methylomirabilales</taxon>
        <taxon>Candidatus Methylomirabilaceae</taxon>
        <taxon>Candidatus Methylomirabilis</taxon>
    </lineage>
</organism>
<keyword evidence="2" id="KW-0489">Methyltransferase</keyword>
<keyword evidence="3" id="KW-1185">Reference proteome</keyword>
<evidence type="ECO:0000313" key="3">
    <source>
        <dbReference type="Proteomes" id="UP000241436"/>
    </source>
</evidence>
<dbReference type="RefSeq" id="WP_107563293.1">
    <property type="nucleotide sequence ID" value="NZ_NVQC01000026.1"/>
</dbReference>
<dbReference type="AlphaFoldDB" id="A0A2T4TW11"/>
<keyword evidence="2" id="KW-0808">Transferase</keyword>
<sequence length="245" mass="27041">MGHKKAGYVPALGWDFLTPLYDPLVRLTTREMSFKSRLLDEAGIDEAARILDVGCGTGTLLLLAKRRSKSLLAIGLDGDMNVLGIARSKAHRQVEEIALVQAFCFDIPFADGAFDRVLSSLMLHHLTRSEKVRTLEEIFRVLRPEGELHVADWGRPHTLLMHALAFSVRLGDSFARTADNMKGLLPALFRDAGFEEVSETARLATLFGTLSLYKARKPSTAAAQGHAGSFSVRNYKVDRLKTEGC</sequence>
<dbReference type="PANTHER" id="PTHR43591">
    <property type="entry name" value="METHYLTRANSFERASE"/>
    <property type="match status" value="1"/>
</dbReference>
<feature type="domain" description="Methyltransferase" evidence="1">
    <location>
        <begin position="50"/>
        <end position="146"/>
    </location>
</feature>
<dbReference type="EMBL" id="NVQC01000026">
    <property type="protein sequence ID" value="PTL35295.1"/>
    <property type="molecule type" value="Genomic_DNA"/>
</dbReference>
<dbReference type="OrthoDB" id="323463at2"/>
<reference evidence="2 3" key="1">
    <citation type="submission" date="2017-09" db="EMBL/GenBank/DDBJ databases">
        <title>Bloom of a denitrifying methanotroph, Candidatus Methylomirabilis limnetica, in a deep stratified lake.</title>
        <authorList>
            <person name="Graf J.S."/>
            <person name="Marchant H.K."/>
            <person name="Tienken D."/>
            <person name="Hach P.F."/>
            <person name="Brand A."/>
            <person name="Schubert C.J."/>
            <person name="Kuypers M.M."/>
            <person name="Milucka J."/>
        </authorList>
    </citation>
    <scope>NUCLEOTIDE SEQUENCE [LARGE SCALE GENOMIC DNA]</scope>
    <source>
        <strain evidence="2 3">Zug</strain>
    </source>
</reference>
<proteinExistence type="predicted"/>
<dbReference type="Pfam" id="PF13649">
    <property type="entry name" value="Methyltransf_25"/>
    <property type="match status" value="1"/>
</dbReference>
<evidence type="ECO:0000313" key="2">
    <source>
        <dbReference type="EMBL" id="PTL35295.1"/>
    </source>
</evidence>
<protein>
    <submittedName>
        <fullName evidence="2">Methyltransferase type 11</fullName>
    </submittedName>
</protein>
<gene>
    <name evidence="2" type="ORF">CLG94_10330</name>
</gene>
<dbReference type="Gene3D" id="3.40.50.150">
    <property type="entry name" value="Vaccinia Virus protein VP39"/>
    <property type="match status" value="1"/>
</dbReference>
<comment type="caution">
    <text evidence="2">The sequence shown here is derived from an EMBL/GenBank/DDBJ whole genome shotgun (WGS) entry which is preliminary data.</text>
</comment>
<accession>A0A2T4TW11</accession>
<reference evidence="3" key="2">
    <citation type="journal article" date="2018" name="Environ. Microbiol.">
        <title>Bloom of a denitrifying methanotroph, 'Candidatus Methylomirabilis limnetica', in a deep stratified lake.</title>
        <authorList>
            <person name="Graf J.S."/>
            <person name="Mayr M.J."/>
            <person name="Marchant H.K."/>
            <person name="Tienken D."/>
            <person name="Hach P.F."/>
            <person name="Brand A."/>
            <person name="Schubert C.J."/>
            <person name="Kuypers M.M."/>
            <person name="Milucka J."/>
        </authorList>
    </citation>
    <scope>NUCLEOTIDE SEQUENCE [LARGE SCALE GENOMIC DNA]</scope>
    <source>
        <strain evidence="3">Zug</strain>
    </source>
</reference>
<dbReference type="InterPro" id="IPR029063">
    <property type="entry name" value="SAM-dependent_MTases_sf"/>
</dbReference>
<evidence type="ECO:0000259" key="1">
    <source>
        <dbReference type="Pfam" id="PF13649"/>
    </source>
</evidence>
<name>A0A2T4TW11_9BACT</name>
<dbReference type="InterPro" id="IPR041698">
    <property type="entry name" value="Methyltransf_25"/>
</dbReference>
<dbReference type="Proteomes" id="UP000241436">
    <property type="component" value="Unassembled WGS sequence"/>
</dbReference>
<dbReference type="SUPFAM" id="SSF53335">
    <property type="entry name" value="S-adenosyl-L-methionine-dependent methyltransferases"/>
    <property type="match status" value="1"/>
</dbReference>
<dbReference type="GO" id="GO:0032259">
    <property type="term" value="P:methylation"/>
    <property type="evidence" value="ECO:0007669"/>
    <property type="project" value="UniProtKB-KW"/>
</dbReference>
<dbReference type="PANTHER" id="PTHR43591:SF24">
    <property type="entry name" value="2-METHOXY-6-POLYPRENYL-1,4-BENZOQUINOL METHYLASE, MITOCHONDRIAL"/>
    <property type="match status" value="1"/>
</dbReference>